<feature type="region of interest" description="Disordered" evidence="1">
    <location>
        <begin position="1"/>
        <end position="40"/>
    </location>
</feature>
<proteinExistence type="predicted"/>
<dbReference type="PATRIC" id="fig|1502723.3.peg.188"/>
<gene>
    <name evidence="2" type="ORF">FF36_00169</name>
</gene>
<dbReference type="EMBL" id="JYFN01000001">
    <property type="protein sequence ID" value="KJE25553.1"/>
    <property type="molecule type" value="Genomic_DNA"/>
</dbReference>
<keyword evidence="3" id="KW-1185">Reference proteome</keyword>
<evidence type="ECO:0000256" key="1">
    <source>
        <dbReference type="SAM" id="MobiDB-lite"/>
    </source>
</evidence>
<reference evidence="3" key="1">
    <citation type="submission" date="2015-02" db="EMBL/GenBank/DDBJ databases">
        <title>Draft Genome of Frankia sp. CpI1-S.</title>
        <authorList>
            <person name="Oshone R.T."/>
            <person name="Ngom M."/>
            <person name="Ghodhbane-Gtari F."/>
            <person name="Gtari M."/>
            <person name="Morris K."/>
            <person name="Thomas K."/>
            <person name="Sen A."/>
            <person name="Tisa L.S."/>
        </authorList>
    </citation>
    <scope>NUCLEOTIDE SEQUENCE [LARGE SCALE GENOMIC DNA]</scope>
    <source>
        <strain evidence="3">CpI1-S</strain>
    </source>
</reference>
<dbReference type="Proteomes" id="UP000032545">
    <property type="component" value="Unassembled WGS sequence"/>
</dbReference>
<accession>A0A0D8BMV9</accession>
<dbReference type="AlphaFoldDB" id="A0A0D8BMV9"/>
<evidence type="ECO:0000313" key="3">
    <source>
        <dbReference type="Proteomes" id="UP000032545"/>
    </source>
</evidence>
<name>A0A0D8BMV9_9ACTN</name>
<protein>
    <submittedName>
        <fullName evidence="2">Uncharacterized protein</fullName>
    </submittedName>
</protein>
<comment type="caution">
    <text evidence="2">The sequence shown here is derived from an EMBL/GenBank/DDBJ whole genome shotgun (WGS) entry which is preliminary data.</text>
</comment>
<evidence type="ECO:0000313" key="2">
    <source>
        <dbReference type="EMBL" id="KJE25553.1"/>
    </source>
</evidence>
<sequence length="40" mass="4425">MGLFRLENPPKEKKTTPAAPVARREGQPANQNSPKKGRHS</sequence>
<organism evidence="2 3">
    <name type="scientific">Frankia torreyi</name>
    <dbReference type="NCBI Taxonomy" id="1856"/>
    <lineage>
        <taxon>Bacteria</taxon>
        <taxon>Bacillati</taxon>
        <taxon>Actinomycetota</taxon>
        <taxon>Actinomycetes</taxon>
        <taxon>Frankiales</taxon>
        <taxon>Frankiaceae</taxon>
        <taxon>Frankia</taxon>
    </lineage>
</organism>
<dbReference type="RefSeq" id="WP_277912813.1">
    <property type="nucleotide sequence ID" value="NZ_JYFN01000001.1"/>
</dbReference>
<reference evidence="2 3" key="2">
    <citation type="journal article" date="2016" name="Genome Announc.">
        <title>Permanent Draft Genome Sequences for Two Variants of Frankia sp. Strain CpI1, the First Frankia Strain Isolated from Root Nodules of Comptonia peregrina.</title>
        <authorList>
            <person name="Oshone R."/>
            <person name="Hurst S.G.IV."/>
            <person name="Abebe-Akele F."/>
            <person name="Simpson S."/>
            <person name="Morris K."/>
            <person name="Thomas W.K."/>
            <person name="Tisa L.S."/>
        </authorList>
    </citation>
    <scope>NUCLEOTIDE SEQUENCE [LARGE SCALE GENOMIC DNA]</scope>
    <source>
        <strain evidence="3">CpI1-S</strain>
    </source>
</reference>